<accession>A0ABR9HB43</accession>
<dbReference type="InterPro" id="IPR015943">
    <property type="entry name" value="WD40/YVTN_repeat-like_dom_sf"/>
</dbReference>
<feature type="chain" id="PRO_5045840902" description="WD40-like Beta Propeller Repeat" evidence="3">
    <location>
        <begin position="24"/>
        <end position="363"/>
    </location>
</feature>
<evidence type="ECO:0000256" key="1">
    <source>
        <dbReference type="SAM" id="MobiDB-lite"/>
    </source>
</evidence>
<proteinExistence type="predicted"/>
<name>A0ABR9HB43_9ACTN</name>
<dbReference type="Gene3D" id="2.130.10.10">
    <property type="entry name" value="YVTN repeat-like/Quinoprotein amine dehydrogenase"/>
    <property type="match status" value="1"/>
</dbReference>
<reference evidence="4 5" key="1">
    <citation type="submission" date="2020-10" db="EMBL/GenBank/DDBJ databases">
        <title>Sequencing the genomes of 1000 actinobacteria strains.</title>
        <authorList>
            <person name="Klenk H.-P."/>
        </authorList>
    </citation>
    <scope>NUCLEOTIDE SEQUENCE [LARGE SCALE GENOMIC DNA]</scope>
    <source>
        <strain evidence="4 5">DSM 45157</strain>
    </source>
</reference>
<feature type="compositionally biased region" description="Acidic residues" evidence="1">
    <location>
        <begin position="319"/>
        <end position="334"/>
    </location>
</feature>
<gene>
    <name evidence="4" type="ORF">H4W79_000455</name>
</gene>
<feature type="transmembrane region" description="Helical" evidence="2">
    <location>
        <begin position="338"/>
        <end position="360"/>
    </location>
</feature>
<dbReference type="Proteomes" id="UP000598217">
    <property type="component" value="Unassembled WGS sequence"/>
</dbReference>
<evidence type="ECO:0008006" key="6">
    <source>
        <dbReference type="Google" id="ProtNLM"/>
    </source>
</evidence>
<dbReference type="EMBL" id="JADBDY010000001">
    <property type="protein sequence ID" value="MBE1456241.1"/>
    <property type="molecule type" value="Genomic_DNA"/>
</dbReference>
<keyword evidence="3" id="KW-0732">Signal</keyword>
<keyword evidence="2" id="KW-0812">Transmembrane</keyword>
<protein>
    <recommendedName>
        <fullName evidence="6">WD40-like Beta Propeller Repeat</fullName>
    </recommendedName>
</protein>
<evidence type="ECO:0000256" key="2">
    <source>
        <dbReference type="SAM" id="Phobius"/>
    </source>
</evidence>
<evidence type="ECO:0000256" key="3">
    <source>
        <dbReference type="SAM" id="SignalP"/>
    </source>
</evidence>
<feature type="region of interest" description="Disordered" evidence="1">
    <location>
        <begin position="302"/>
        <end position="337"/>
    </location>
</feature>
<comment type="caution">
    <text evidence="4">The sequence shown here is derived from an EMBL/GenBank/DDBJ whole genome shotgun (WGS) entry which is preliminary data.</text>
</comment>
<feature type="signal peptide" evidence="3">
    <location>
        <begin position="1"/>
        <end position="23"/>
    </location>
</feature>
<feature type="region of interest" description="Disordered" evidence="1">
    <location>
        <begin position="22"/>
        <end position="47"/>
    </location>
</feature>
<sequence length="363" mass="37485">MRRPLALVTAVLFALSPAVPATADSVDPEGGSGGPDYPRGSEGPEGSEVAFEFQDGRIAESSGLAPSLLHEGVWWTHNDSGDFAPEVYAVNEEGETVATIALNVELRDWEAITVGPGPAGEPTVFVGNIGDNFGGSWPNVRVYHFTEPEVLADTTVDPAVLTFTYEDGGRDAEGMMIDPRDGRLYVVSKEFAGSVYTVPENLDPDGENVLSRVDSAPLFATDAAFSPDGSRYAIRTYWGVTLYDATNGVPGASVGSFDLPETEQGESVAFTPDGTALMAGTEGPGAEVWRVPLEGEQLPDSAVEAAGGGSHAEAAGDGGSDEDAGDGGPDEEETSNGAAPLIVGGVAVAVVLIGGIVLLVRRA</sequence>
<keyword evidence="5" id="KW-1185">Reference proteome</keyword>
<dbReference type="RefSeq" id="WP_191268867.1">
    <property type="nucleotide sequence ID" value="NZ_BMXJ01000002.1"/>
</dbReference>
<keyword evidence="2" id="KW-0472">Membrane</keyword>
<organism evidence="4 5">
    <name type="scientific">Nocardiopsis terrae</name>
    <dbReference type="NCBI Taxonomy" id="372655"/>
    <lineage>
        <taxon>Bacteria</taxon>
        <taxon>Bacillati</taxon>
        <taxon>Actinomycetota</taxon>
        <taxon>Actinomycetes</taxon>
        <taxon>Streptosporangiales</taxon>
        <taxon>Nocardiopsidaceae</taxon>
        <taxon>Nocardiopsis</taxon>
    </lineage>
</organism>
<evidence type="ECO:0000313" key="5">
    <source>
        <dbReference type="Proteomes" id="UP000598217"/>
    </source>
</evidence>
<dbReference type="SUPFAM" id="SSF63829">
    <property type="entry name" value="Calcium-dependent phosphotriesterase"/>
    <property type="match status" value="1"/>
</dbReference>
<evidence type="ECO:0000313" key="4">
    <source>
        <dbReference type="EMBL" id="MBE1456241.1"/>
    </source>
</evidence>
<keyword evidence="2" id="KW-1133">Transmembrane helix</keyword>